<reference evidence="1" key="1">
    <citation type="submission" date="2013-04" db="EMBL/GenBank/DDBJ databases">
        <title>The genome sequencing project of 58 acetic acid bacteria.</title>
        <authorList>
            <person name="Okamoto-Kainuma A."/>
            <person name="Ishikawa M."/>
            <person name="Umino S."/>
            <person name="Koizumi Y."/>
            <person name="Shiwa Y."/>
            <person name="Yoshikawa H."/>
            <person name="Matsutani M."/>
            <person name="Matsushita K."/>
        </authorList>
    </citation>
    <scope>NUCLEOTIDE SEQUENCE</scope>
    <source>
        <strain evidence="1">DSM 15669</strain>
    </source>
</reference>
<name>A0ABQ0NZZ9_9PROT</name>
<gene>
    <name evidence="1" type="ORF">AA15669_1517</name>
</gene>
<dbReference type="Proteomes" id="UP001062901">
    <property type="component" value="Unassembled WGS sequence"/>
</dbReference>
<evidence type="ECO:0000313" key="2">
    <source>
        <dbReference type="Proteomes" id="UP001062901"/>
    </source>
</evidence>
<evidence type="ECO:0000313" key="1">
    <source>
        <dbReference type="EMBL" id="GBQ07748.1"/>
    </source>
</evidence>
<keyword evidence="2" id="KW-1185">Reference proteome</keyword>
<dbReference type="EMBL" id="BAQD01000043">
    <property type="protein sequence ID" value="GBQ07748.1"/>
    <property type="molecule type" value="Genomic_DNA"/>
</dbReference>
<protein>
    <submittedName>
        <fullName evidence="1">Uncharacterized protein</fullName>
    </submittedName>
</protein>
<sequence length="62" mass="7123">MNMIQSVFSDHIEFFWELLIEAVRPKKNALAKTAETDDVRYFLASSQNAVRHVTPLPSECNL</sequence>
<proteinExistence type="predicted"/>
<accession>A0ABQ0NZZ9</accession>
<organism evidence="1 2">
    <name type="scientific">Saccharibacter floricola DSM 15669</name>
    <dbReference type="NCBI Taxonomy" id="1123227"/>
    <lineage>
        <taxon>Bacteria</taxon>
        <taxon>Pseudomonadati</taxon>
        <taxon>Pseudomonadota</taxon>
        <taxon>Alphaproteobacteria</taxon>
        <taxon>Acetobacterales</taxon>
        <taxon>Acetobacteraceae</taxon>
        <taxon>Saccharibacter</taxon>
    </lineage>
</organism>
<comment type="caution">
    <text evidence="1">The sequence shown here is derived from an EMBL/GenBank/DDBJ whole genome shotgun (WGS) entry which is preliminary data.</text>
</comment>